<dbReference type="AlphaFoldDB" id="A0A0S2DQ75"/>
<feature type="compositionally biased region" description="Low complexity" evidence="1">
    <location>
        <begin position="377"/>
        <end position="388"/>
    </location>
</feature>
<accession>A0A0S2DQ75</accession>
<organism evidence="2 3">
    <name type="scientific">Lysobacter enzymogenes</name>
    <dbReference type="NCBI Taxonomy" id="69"/>
    <lineage>
        <taxon>Bacteria</taxon>
        <taxon>Pseudomonadati</taxon>
        <taxon>Pseudomonadota</taxon>
        <taxon>Gammaproteobacteria</taxon>
        <taxon>Lysobacterales</taxon>
        <taxon>Lysobacteraceae</taxon>
        <taxon>Lysobacter</taxon>
    </lineage>
</organism>
<dbReference type="EMBL" id="CP013140">
    <property type="protein sequence ID" value="ALN60525.1"/>
    <property type="molecule type" value="Genomic_DNA"/>
</dbReference>
<dbReference type="Pfam" id="PF26363">
    <property type="entry name" value="Phospholipase-like"/>
    <property type="match status" value="1"/>
</dbReference>
<evidence type="ECO:0000256" key="1">
    <source>
        <dbReference type="SAM" id="MobiDB-lite"/>
    </source>
</evidence>
<dbReference type="PATRIC" id="fig|69.6.peg.5104"/>
<feature type="region of interest" description="Disordered" evidence="1">
    <location>
        <begin position="278"/>
        <end position="330"/>
    </location>
</feature>
<dbReference type="Proteomes" id="UP000061569">
    <property type="component" value="Chromosome"/>
</dbReference>
<dbReference type="Gene3D" id="3.40.50.1820">
    <property type="entry name" value="alpha/beta hydrolase"/>
    <property type="match status" value="1"/>
</dbReference>
<dbReference type="KEGG" id="lez:GLE_5184"/>
<proteinExistence type="predicted"/>
<dbReference type="STRING" id="69.GLE_5184"/>
<protein>
    <submittedName>
        <fullName evidence="2">Uncharacterized protein</fullName>
    </submittedName>
</protein>
<feature type="compositionally biased region" description="Basic and acidic residues" evidence="1">
    <location>
        <begin position="293"/>
        <end position="306"/>
    </location>
</feature>
<sequence length="402" mass="43759">MSLNSQQYAALAQDSYNPRRQGEEVQLDGVRYNVLRHVDRPSGYQGTIYQRADTGEIVVAHRGTEFDRQPVRDGLADAGMVTSRANVQANDAIALTREAMQIARASGTSPEVTVTGHSLGGTLAQVSAHHFDLRGETFNAYGAVSLNRRIPEGGDRMVNHVMAGDPVSAASQHYGQVRVYANQQEIDTLRDKGYENNRSGWDLRNPLTAAGSLMGSHSMHNFTNVDGNGRPDRSVLTDPQAQQRAQDFDPMIDKYRGDVMAARRGLTGALRSPLGTVEDAIDGIRGPLPAGEPARREERERQRHSSLDAPETLPRLQPAMGLRASADDPSSVVDRMLAAAQSGDRDAFRQATQAAAANDPGRNLRQEAVATVDRQEQQALAQQAQKPQVEQPDAPSRGPRMV</sequence>
<feature type="region of interest" description="Disordered" evidence="1">
    <location>
        <begin position="343"/>
        <end position="402"/>
    </location>
</feature>
<evidence type="ECO:0000313" key="2">
    <source>
        <dbReference type="EMBL" id="ALN60525.1"/>
    </source>
</evidence>
<dbReference type="SUPFAM" id="SSF53474">
    <property type="entry name" value="alpha/beta-Hydrolases"/>
    <property type="match status" value="1"/>
</dbReference>
<name>A0A0S2DQ75_LYSEN</name>
<dbReference type="OrthoDB" id="7226437at2"/>
<evidence type="ECO:0000313" key="3">
    <source>
        <dbReference type="Proteomes" id="UP000061569"/>
    </source>
</evidence>
<dbReference type="GO" id="GO:0006629">
    <property type="term" value="P:lipid metabolic process"/>
    <property type="evidence" value="ECO:0007669"/>
    <property type="project" value="InterPro"/>
</dbReference>
<reference evidence="2 3" key="1">
    <citation type="submission" date="2015-11" db="EMBL/GenBank/DDBJ databases">
        <title>Genome sequences of Lysobacter enzymogenes strain C3 and Lysobacter antibioticus ATCC 29479.</title>
        <authorList>
            <person name="Kobayashi D.Y."/>
        </authorList>
    </citation>
    <scope>NUCLEOTIDE SEQUENCE [LARGE SCALE GENOMIC DNA]</scope>
    <source>
        <strain evidence="2 3">C3</strain>
    </source>
</reference>
<gene>
    <name evidence="2" type="ORF">GLE_5184</name>
</gene>
<dbReference type="InterPro" id="IPR029058">
    <property type="entry name" value="AB_hydrolase_fold"/>
</dbReference>